<evidence type="ECO:0000256" key="2">
    <source>
        <dbReference type="ARBA" id="ARBA00021980"/>
    </source>
</evidence>
<dbReference type="Pfam" id="PF01048">
    <property type="entry name" value="PNP_UDP_1"/>
    <property type="match status" value="1"/>
</dbReference>
<sequence>MEIMPHLQIRDDLGVHYAILPGDPARVDRIAEQLTDVEELAYNREFKSIRGLYKGVPVLAVSTGIGGPSACIAVEELARVGVTHMIRIGSGGALQPGIHLGDLVMVQGAVRSDGASKMYIDPVYPAVPDFDLLTACVTAARQEQLPYHVGLCRSHDSFYTDQEEEMRTKWTKSGIMVSDMETAALFVVGRLRGVHTASILNTVVEYKDDLEQNINNYADGASRTMQGEWDEIHTALEACYIVSSAE</sequence>
<gene>
    <name evidence="5" type="ORF">WMO62_12735</name>
</gene>
<accession>A0ABV1I3C9</accession>
<reference evidence="5 6" key="1">
    <citation type="submission" date="2024-03" db="EMBL/GenBank/DDBJ databases">
        <title>Human intestinal bacterial collection.</title>
        <authorList>
            <person name="Pauvert C."/>
            <person name="Hitch T.C.A."/>
            <person name="Clavel T."/>
        </authorList>
    </citation>
    <scope>NUCLEOTIDE SEQUENCE [LARGE SCALE GENOMIC DNA]</scope>
    <source>
        <strain evidence="5 6">CLA-AA-H78B</strain>
    </source>
</reference>
<dbReference type="Gene3D" id="3.40.50.1580">
    <property type="entry name" value="Nucleoside phosphorylase domain"/>
    <property type="match status" value="1"/>
</dbReference>
<evidence type="ECO:0000313" key="5">
    <source>
        <dbReference type="EMBL" id="MEQ2579676.1"/>
    </source>
</evidence>
<dbReference type="InterPro" id="IPR000845">
    <property type="entry name" value="Nucleoside_phosphorylase_d"/>
</dbReference>
<evidence type="ECO:0000256" key="3">
    <source>
        <dbReference type="ARBA" id="ARBA00048447"/>
    </source>
</evidence>
<dbReference type="CDD" id="cd17767">
    <property type="entry name" value="UP_EcUdp-like"/>
    <property type="match status" value="1"/>
</dbReference>
<dbReference type="EMBL" id="JBBMFC010000025">
    <property type="protein sequence ID" value="MEQ2579676.1"/>
    <property type="molecule type" value="Genomic_DNA"/>
</dbReference>
<feature type="domain" description="Nucleoside phosphorylase" evidence="4">
    <location>
        <begin position="17"/>
        <end position="200"/>
    </location>
</feature>
<protein>
    <recommendedName>
        <fullName evidence="2">Uridine phosphorylase</fullName>
        <ecNumber evidence="1">2.4.2.3</ecNumber>
    </recommendedName>
</protein>
<name>A0ABV1I3C9_9FIRM</name>
<dbReference type="InterPro" id="IPR035994">
    <property type="entry name" value="Nucleoside_phosphorylase_sf"/>
</dbReference>
<comment type="caution">
    <text evidence="5">The sequence shown here is derived from an EMBL/GenBank/DDBJ whole genome shotgun (WGS) entry which is preliminary data.</text>
</comment>
<evidence type="ECO:0000259" key="4">
    <source>
        <dbReference type="Pfam" id="PF01048"/>
    </source>
</evidence>
<dbReference type="PANTHER" id="PTHR43691:SF11">
    <property type="entry name" value="FI09636P-RELATED"/>
    <property type="match status" value="1"/>
</dbReference>
<keyword evidence="6" id="KW-1185">Reference proteome</keyword>
<proteinExistence type="predicted"/>
<dbReference type="EC" id="2.4.2.3" evidence="1"/>
<dbReference type="PANTHER" id="PTHR43691">
    <property type="entry name" value="URIDINE PHOSPHORYLASE"/>
    <property type="match status" value="1"/>
</dbReference>
<dbReference type="Proteomes" id="UP001470288">
    <property type="component" value="Unassembled WGS sequence"/>
</dbReference>
<evidence type="ECO:0000256" key="1">
    <source>
        <dbReference type="ARBA" id="ARBA00011888"/>
    </source>
</evidence>
<dbReference type="SUPFAM" id="SSF53167">
    <property type="entry name" value="Purine and uridine phosphorylases"/>
    <property type="match status" value="1"/>
</dbReference>
<comment type="catalytic activity">
    <reaction evidence="3">
        <text>uridine + phosphate = alpha-D-ribose 1-phosphate + uracil</text>
        <dbReference type="Rhea" id="RHEA:24388"/>
        <dbReference type="ChEBI" id="CHEBI:16704"/>
        <dbReference type="ChEBI" id="CHEBI:17568"/>
        <dbReference type="ChEBI" id="CHEBI:43474"/>
        <dbReference type="ChEBI" id="CHEBI:57720"/>
        <dbReference type="EC" id="2.4.2.3"/>
    </reaction>
</comment>
<organism evidence="5 6">
    <name type="scientific">Hominiventricola aquisgranensis</name>
    <dbReference type="NCBI Taxonomy" id="3133164"/>
    <lineage>
        <taxon>Bacteria</taxon>
        <taxon>Bacillati</taxon>
        <taxon>Bacillota</taxon>
        <taxon>Clostridia</taxon>
        <taxon>Lachnospirales</taxon>
        <taxon>Lachnospiraceae</taxon>
        <taxon>Hominiventricola</taxon>
    </lineage>
</organism>
<evidence type="ECO:0000313" key="6">
    <source>
        <dbReference type="Proteomes" id="UP001470288"/>
    </source>
</evidence>